<dbReference type="GO" id="GO:0003677">
    <property type="term" value="F:DNA binding"/>
    <property type="evidence" value="ECO:0007669"/>
    <property type="project" value="InterPro"/>
</dbReference>
<reference evidence="6 8" key="2">
    <citation type="submission" date="2023-09" db="EMBL/GenBank/DDBJ databases">
        <title>Complete-Gapless Cercospora beticola genome.</title>
        <authorList>
            <person name="Wyatt N.A."/>
            <person name="Spanner R.E."/>
            <person name="Bolton M.D."/>
        </authorList>
    </citation>
    <scope>NUCLEOTIDE SEQUENCE [LARGE SCALE GENOMIC DNA]</scope>
    <source>
        <strain evidence="6">Cb09-40</strain>
    </source>
</reference>
<dbReference type="SMART" id="SM00066">
    <property type="entry name" value="GAL4"/>
    <property type="match status" value="1"/>
</dbReference>
<feature type="compositionally biased region" description="Polar residues" evidence="3">
    <location>
        <begin position="196"/>
        <end position="205"/>
    </location>
</feature>
<dbReference type="OrthoDB" id="3646003at2759"/>
<dbReference type="SUPFAM" id="SSF57701">
    <property type="entry name" value="Zn2/Cys6 DNA-binding domain"/>
    <property type="match status" value="1"/>
</dbReference>
<dbReference type="PROSITE" id="PS00463">
    <property type="entry name" value="ZN2_CY6_FUNGAL_1"/>
    <property type="match status" value="1"/>
</dbReference>
<dbReference type="InterPro" id="IPR053187">
    <property type="entry name" value="Notoamide_regulator"/>
</dbReference>
<dbReference type="InterPro" id="IPR036864">
    <property type="entry name" value="Zn2-C6_fun-type_DNA-bd_sf"/>
</dbReference>
<organism evidence="5 7">
    <name type="scientific">Cercospora beticola</name>
    <name type="common">Sugarbeet leaf spot fungus</name>
    <dbReference type="NCBI Taxonomy" id="122368"/>
    <lineage>
        <taxon>Eukaryota</taxon>
        <taxon>Fungi</taxon>
        <taxon>Dikarya</taxon>
        <taxon>Ascomycota</taxon>
        <taxon>Pezizomycotina</taxon>
        <taxon>Dothideomycetes</taxon>
        <taxon>Dothideomycetidae</taxon>
        <taxon>Mycosphaerellales</taxon>
        <taxon>Mycosphaerellaceae</taxon>
        <taxon>Cercospora</taxon>
    </lineage>
</organism>
<dbReference type="PANTHER" id="PTHR47256">
    <property type="entry name" value="ZN(II)2CYS6 TRANSCRIPTION FACTOR (EUROFUNG)-RELATED"/>
    <property type="match status" value="1"/>
</dbReference>
<evidence type="ECO:0000256" key="1">
    <source>
        <dbReference type="ARBA" id="ARBA00022723"/>
    </source>
</evidence>
<dbReference type="EMBL" id="LKMD01000107">
    <property type="protein sequence ID" value="PIA90991.1"/>
    <property type="molecule type" value="Genomic_DNA"/>
</dbReference>
<feature type="domain" description="Zn(2)-C6 fungal-type" evidence="4">
    <location>
        <begin position="28"/>
        <end position="57"/>
    </location>
</feature>
<accession>A0A2G5HEK8</accession>
<evidence type="ECO:0000313" key="8">
    <source>
        <dbReference type="Proteomes" id="UP001302367"/>
    </source>
</evidence>
<dbReference type="PANTHER" id="PTHR47256:SF1">
    <property type="entry name" value="ZN(II)2CYS6 TRANSCRIPTION FACTOR (EUROFUNG)"/>
    <property type="match status" value="1"/>
</dbReference>
<dbReference type="GO" id="GO:0008270">
    <property type="term" value="F:zinc ion binding"/>
    <property type="evidence" value="ECO:0007669"/>
    <property type="project" value="InterPro"/>
</dbReference>
<evidence type="ECO:0000313" key="6">
    <source>
        <dbReference type="EMBL" id="WPB07769.1"/>
    </source>
</evidence>
<dbReference type="CDD" id="cd12148">
    <property type="entry name" value="fungal_TF_MHR"/>
    <property type="match status" value="1"/>
</dbReference>
<dbReference type="Proteomes" id="UP000230605">
    <property type="component" value="Chromosome 9"/>
</dbReference>
<gene>
    <name evidence="5" type="ORF">CB0940_10894</name>
    <name evidence="6" type="ORF">RHO25_012433</name>
</gene>
<feature type="compositionally biased region" description="Basic and acidic residues" evidence="3">
    <location>
        <begin position="206"/>
        <end position="220"/>
    </location>
</feature>
<dbReference type="GO" id="GO:0006351">
    <property type="term" value="P:DNA-templated transcription"/>
    <property type="evidence" value="ECO:0007669"/>
    <property type="project" value="InterPro"/>
</dbReference>
<dbReference type="InterPro" id="IPR007219">
    <property type="entry name" value="XnlR_reg_dom"/>
</dbReference>
<dbReference type="CDD" id="cd00067">
    <property type="entry name" value="GAL4"/>
    <property type="match status" value="1"/>
</dbReference>
<dbReference type="AlphaFoldDB" id="A0A2G5HEK8"/>
<name>A0A2G5HEK8_CERBT</name>
<keyword evidence="2" id="KW-0539">Nucleus</keyword>
<dbReference type="PROSITE" id="PS50048">
    <property type="entry name" value="ZN2_CY6_FUNGAL_2"/>
    <property type="match status" value="1"/>
</dbReference>
<evidence type="ECO:0000313" key="7">
    <source>
        <dbReference type="Proteomes" id="UP000230605"/>
    </source>
</evidence>
<feature type="region of interest" description="Disordered" evidence="3">
    <location>
        <begin position="193"/>
        <end position="240"/>
    </location>
</feature>
<dbReference type="Pfam" id="PF00172">
    <property type="entry name" value="Zn_clus"/>
    <property type="match status" value="1"/>
</dbReference>
<evidence type="ECO:0000256" key="3">
    <source>
        <dbReference type="SAM" id="MobiDB-lite"/>
    </source>
</evidence>
<dbReference type="Pfam" id="PF04082">
    <property type="entry name" value="Fungal_trans"/>
    <property type="match status" value="1"/>
</dbReference>
<evidence type="ECO:0000256" key="2">
    <source>
        <dbReference type="ARBA" id="ARBA00023242"/>
    </source>
</evidence>
<dbReference type="Gene3D" id="4.10.240.10">
    <property type="entry name" value="Zn(2)-C6 fungal-type DNA-binding domain"/>
    <property type="match status" value="1"/>
</dbReference>
<evidence type="ECO:0000313" key="5">
    <source>
        <dbReference type="EMBL" id="PIA90991.1"/>
    </source>
</evidence>
<protein>
    <recommendedName>
        <fullName evidence="4">Zn(2)-C6 fungal-type domain-containing protein</fullName>
    </recommendedName>
</protein>
<dbReference type="Proteomes" id="UP001302367">
    <property type="component" value="Chromosome 9"/>
</dbReference>
<reference evidence="5 7" key="1">
    <citation type="submission" date="2015-10" db="EMBL/GenBank/DDBJ databases">
        <title>The cercosporin biosynthetic gene cluster was horizontally transferred to several fungal lineages and shown to be expanded in Cercospora beticola based on microsynteny with recipient genomes.</title>
        <authorList>
            <person name="De Jonge R."/>
            <person name="Ebert M.K."/>
            <person name="Suttle J.C."/>
            <person name="Jurick Ii W.M."/>
            <person name="Secor G.A."/>
            <person name="Thomma B.P."/>
            <person name="Van De Peer Y."/>
            <person name="Bolton M.D."/>
        </authorList>
    </citation>
    <scope>NUCLEOTIDE SEQUENCE [LARGE SCALE GENOMIC DNA]</scope>
    <source>
        <strain evidence="5 7">09-40</strain>
    </source>
</reference>
<evidence type="ECO:0000259" key="4">
    <source>
        <dbReference type="PROSITE" id="PS50048"/>
    </source>
</evidence>
<keyword evidence="1" id="KW-0479">Metal-binding</keyword>
<keyword evidence="8" id="KW-1185">Reference proteome</keyword>
<dbReference type="GO" id="GO:0000981">
    <property type="term" value="F:DNA-binding transcription factor activity, RNA polymerase II-specific"/>
    <property type="evidence" value="ECO:0007669"/>
    <property type="project" value="InterPro"/>
</dbReference>
<proteinExistence type="predicted"/>
<sequence>MGDRADSAASDVLLHAFGRAKRQQAAAACQRCRVRKTKCGGERPCASCAAAGVECVWITQENETRRQAIKRKHDEMLQATEPVMELHNLLMTADQDQAFDILRRVRAGQSIRGVLGHHHDIQQAHNFMYEQRVYGQLFISLAQPTAPLKDIVAVAEHIFNNSLGLHQMPAPDALRSLRSRVIKLEEITGRLPVTNGMLTETPQSSKEPRTNGHDPRDQRKSVPIHRVPASPWVSSSSSTDDGVSDLVSTYLSVTNPFARHLEPDLFLADMRSRDQHSHFCSPLLVHAVLACGSLFSEHDEAFTYDHDYLTRGEHYHKEALRLWELEKGRVSITNAQALSILSGESSWRGQDRLGWSLHQDLARMIKDLNSSEIPCDMDAQATRAYKRARACIASCVVRNHMYWIMGLFGKSGNEIVCAKNAPDLRHILKDEVMLWRPYPCSRQDPIPMHMNLMALENQSLSAFLWEILHDVCAEDRDLTQPAFWKGVRELESRMRYWYQYLPAPLHYTPKMPTPLYEFHAQYFVAQMMLNDHWAEVLLSEASIYFDKVERDAVRSRTLRYAIQSTAILRDYRQHYGYKQTPPFLFQVAAMVASILLRCMDRDKDPSKRCLHAPEVIAAFEDCCRCLLAFSMHLMLPRGINRMLHRTALEMGVKLPESVERMLEFFGKNVWTEVDWKRISSEYPNILRGPASRPGGQETIEAAVRELKI</sequence>
<dbReference type="InterPro" id="IPR001138">
    <property type="entry name" value="Zn2Cys6_DnaBD"/>
</dbReference>
<dbReference type="EMBL" id="CP134192">
    <property type="protein sequence ID" value="WPB07769.1"/>
    <property type="molecule type" value="Genomic_DNA"/>
</dbReference>
<feature type="compositionally biased region" description="Low complexity" evidence="3">
    <location>
        <begin position="230"/>
        <end position="240"/>
    </location>
</feature>